<dbReference type="Pfam" id="PF08263">
    <property type="entry name" value="LRRNT_2"/>
    <property type="match status" value="1"/>
</dbReference>
<name>A0A0E0IZL6_ORYNI</name>
<reference evidence="14" key="2">
    <citation type="submission" date="2018-04" db="EMBL/GenBank/DDBJ databases">
        <title>OnivRS2 (Oryza nivara Reference Sequence Version 2).</title>
        <authorList>
            <person name="Zhang J."/>
            <person name="Kudrna D."/>
            <person name="Lee S."/>
            <person name="Talag J."/>
            <person name="Rajasekar S."/>
            <person name="Welchert J."/>
            <person name="Hsing Y.-I."/>
            <person name="Wing R.A."/>
        </authorList>
    </citation>
    <scope>NUCLEOTIDE SEQUENCE [LARGE SCALE GENOMIC DNA]</scope>
    <source>
        <strain evidence="14">SL10</strain>
    </source>
</reference>
<dbReference type="HOGENOM" id="CLU_000288_18_3_1"/>
<feature type="transmembrane region" description="Helical" evidence="11">
    <location>
        <begin position="805"/>
        <end position="828"/>
    </location>
</feature>
<dbReference type="Pfam" id="PF00560">
    <property type="entry name" value="LRR_1"/>
    <property type="match status" value="7"/>
</dbReference>
<evidence type="ECO:0000256" key="4">
    <source>
        <dbReference type="ARBA" id="ARBA00022614"/>
    </source>
</evidence>
<keyword evidence="5 11" id="KW-0812">Transmembrane</keyword>
<keyword evidence="9 11" id="KW-0472">Membrane</keyword>
<evidence type="ECO:0000256" key="5">
    <source>
        <dbReference type="ARBA" id="ARBA00022692"/>
    </source>
</evidence>
<dbReference type="SMART" id="SM00369">
    <property type="entry name" value="LRR_TYP"/>
    <property type="match status" value="7"/>
</dbReference>
<dbReference type="PANTHER" id="PTHR48063">
    <property type="entry name" value="LRR RECEPTOR-LIKE KINASE"/>
    <property type="match status" value="1"/>
</dbReference>
<dbReference type="EnsemblPlants" id="ONIVA11G06610.1">
    <property type="protein sequence ID" value="ONIVA11G06610.1"/>
    <property type="gene ID" value="ONIVA11G06610"/>
</dbReference>
<dbReference type="FunFam" id="3.80.10.10:FF:000213">
    <property type="entry name" value="Tyrosine-sulfated glycopeptide receptor 1"/>
    <property type="match status" value="1"/>
</dbReference>
<sequence length="865" mass="96077">MVSSAACFFFFFFSRLITIYFCFSPIAHARHPVTRAPDAGDGCVCKERDALLDFMRGINDADNTLASWQWEKDCCRWIGVTCSSNRIRMAGNVIRLELSEASLGGQVLQGRMSPSLASLEHLEYLDLSALVLPGINSSSPKFLGSMTNLRYLDLSGCFLSGSVSPWLGNLSKLEYLDLSFSTLSGRVPPELGNLTRLKHLDLGNMQHMYSADISWITHLRSLEYLDMSLVNLSMVAPGWPHVLNTIPSLEVLNLVKCTLPSTPQALAQLNLTKLVQLDLSSNRLGHPIQSCWFWNLTSIESLELSETFLHGPFPTALGSFTALQWLGFSDNGNAATLLADMRSLCSMKSLGLGGSLSHGNIEDLVDRLPHGITRDKPAQEGNFTSLSYLDLSDNHLAGIIPSDIAYTIPSLCHLDLSRNNLTGPIPIIENSSLSELILRSNQLTGQIPKLDRKIEVMDISINLLSGPFPIDIGSPNLLALILSSNYLIGRIPESVCESQSMIIVDLSNNFLEGAFPKCFQMQRLIFLLLSHNSFSAKLPSFLRNSNLLSYVDLSWNKFSGTLPQWIGHMVNLHFLHLSHNMFYGHIPIKITNLKNLHYFSLAANNISGAIPRCLSKLTMMIGKQSTIIEIDWFHAYFDFVDGSLGRIFSVVMKHQEQQYGDSILDVVGIDLSLNSLTGGIPDEITSLKRLLSLNLSWNQLSGEIVEKIGAMNSLESLDLSRNKFSGEIPPSLANLTYLSYLDLSYNNLTGRIPRGSQLDTLYAENPHIYDGNNGLYGPPLQRNCLGSELPKNSSQIMSKNVSDELMFYFGLGSGFTVGLWVVFCVVLFKKTWRIALFRLFDRIHDKVYVFVAITWASIGREATTD</sequence>
<dbReference type="Gene3D" id="3.80.10.10">
    <property type="entry name" value="Ribonuclease Inhibitor"/>
    <property type="match status" value="3"/>
</dbReference>
<dbReference type="AlphaFoldDB" id="A0A0E0IZL6"/>
<evidence type="ECO:0000256" key="8">
    <source>
        <dbReference type="ARBA" id="ARBA00022989"/>
    </source>
</evidence>
<evidence type="ECO:0000256" key="10">
    <source>
        <dbReference type="ARBA" id="ARBA00023180"/>
    </source>
</evidence>
<keyword evidence="6 12" id="KW-0732">Signal</keyword>
<feature type="signal peptide" evidence="12">
    <location>
        <begin position="1"/>
        <end position="29"/>
    </location>
</feature>
<keyword evidence="10" id="KW-0325">Glycoprotein</keyword>
<evidence type="ECO:0000256" key="6">
    <source>
        <dbReference type="ARBA" id="ARBA00022729"/>
    </source>
</evidence>
<dbReference type="Gramene" id="ONIVA11G06610.1">
    <property type="protein sequence ID" value="ONIVA11G06610.1"/>
    <property type="gene ID" value="ONIVA11G06610"/>
</dbReference>
<dbReference type="STRING" id="4536.A0A0E0IZL6"/>
<reference evidence="14" key="1">
    <citation type="submission" date="2015-04" db="UniProtKB">
        <authorList>
            <consortium name="EnsemblPlants"/>
        </authorList>
    </citation>
    <scope>IDENTIFICATION</scope>
    <source>
        <strain evidence="14">SL10</strain>
    </source>
</reference>
<keyword evidence="15" id="KW-1185">Reference proteome</keyword>
<dbReference type="GO" id="GO:0005886">
    <property type="term" value="C:plasma membrane"/>
    <property type="evidence" value="ECO:0007669"/>
    <property type="project" value="UniProtKB-SubCell"/>
</dbReference>
<dbReference type="SUPFAM" id="SSF52058">
    <property type="entry name" value="L domain-like"/>
    <property type="match status" value="1"/>
</dbReference>
<evidence type="ECO:0000256" key="2">
    <source>
        <dbReference type="ARBA" id="ARBA00009592"/>
    </source>
</evidence>
<organism evidence="14">
    <name type="scientific">Oryza nivara</name>
    <name type="common">Indian wild rice</name>
    <name type="synonym">Oryza sativa f. spontanea</name>
    <dbReference type="NCBI Taxonomy" id="4536"/>
    <lineage>
        <taxon>Eukaryota</taxon>
        <taxon>Viridiplantae</taxon>
        <taxon>Streptophyta</taxon>
        <taxon>Embryophyta</taxon>
        <taxon>Tracheophyta</taxon>
        <taxon>Spermatophyta</taxon>
        <taxon>Magnoliopsida</taxon>
        <taxon>Liliopsida</taxon>
        <taxon>Poales</taxon>
        <taxon>Poaceae</taxon>
        <taxon>BOP clade</taxon>
        <taxon>Oryzoideae</taxon>
        <taxon>Oryzeae</taxon>
        <taxon>Oryzinae</taxon>
        <taxon>Oryza</taxon>
    </lineage>
</organism>
<protein>
    <recommendedName>
        <fullName evidence="13">Leucine-rich repeat-containing N-terminal plant-type domain-containing protein</fullName>
    </recommendedName>
</protein>
<dbReference type="InterPro" id="IPR032675">
    <property type="entry name" value="LRR_dom_sf"/>
</dbReference>
<dbReference type="OMA" id="TWASIGR"/>
<dbReference type="InterPro" id="IPR003591">
    <property type="entry name" value="Leu-rich_rpt_typical-subtyp"/>
</dbReference>
<evidence type="ECO:0000256" key="3">
    <source>
        <dbReference type="ARBA" id="ARBA00022475"/>
    </source>
</evidence>
<feature type="chain" id="PRO_5002363559" description="Leucine-rich repeat-containing N-terminal plant-type domain-containing protein" evidence="12">
    <location>
        <begin position="30"/>
        <end position="865"/>
    </location>
</feature>
<keyword evidence="3" id="KW-1003">Cell membrane</keyword>
<accession>A0A0E0IZL6</accession>
<proteinExistence type="inferred from homology"/>
<dbReference type="InterPro" id="IPR001611">
    <property type="entry name" value="Leu-rich_rpt"/>
</dbReference>
<evidence type="ECO:0000256" key="1">
    <source>
        <dbReference type="ARBA" id="ARBA00004251"/>
    </source>
</evidence>
<dbReference type="FunFam" id="3.80.10.10:FF:000649">
    <property type="entry name" value="Leucine Rich Repeat family protein"/>
    <property type="match status" value="1"/>
</dbReference>
<evidence type="ECO:0000256" key="12">
    <source>
        <dbReference type="SAM" id="SignalP"/>
    </source>
</evidence>
<dbReference type="Proteomes" id="UP000006591">
    <property type="component" value="Chromosome 11"/>
</dbReference>
<dbReference type="eggNOG" id="KOG0619">
    <property type="taxonomic scope" value="Eukaryota"/>
</dbReference>
<evidence type="ECO:0000256" key="9">
    <source>
        <dbReference type="ARBA" id="ARBA00023136"/>
    </source>
</evidence>
<keyword evidence="8 11" id="KW-1133">Transmembrane helix</keyword>
<dbReference type="SUPFAM" id="SSF52047">
    <property type="entry name" value="RNI-like"/>
    <property type="match status" value="1"/>
</dbReference>
<dbReference type="Pfam" id="PF13516">
    <property type="entry name" value="LRR_6"/>
    <property type="match status" value="1"/>
</dbReference>
<dbReference type="InterPro" id="IPR013210">
    <property type="entry name" value="LRR_N_plant-typ"/>
</dbReference>
<evidence type="ECO:0000256" key="7">
    <source>
        <dbReference type="ARBA" id="ARBA00022737"/>
    </source>
</evidence>
<evidence type="ECO:0000259" key="13">
    <source>
        <dbReference type="Pfam" id="PF08263"/>
    </source>
</evidence>
<dbReference type="PRINTS" id="PR00019">
    <property type="entry name" value="LEURICHRPT"/>
</dbReference>
<evidence type="ECO:0000256" key="11">
    <source>
        <dbReference type="SAM" id="Phobius"/>
    </source>
</evidence>
<comment type="similarity">
    <text evidence="2">Belongs to the RLP family.</text>
</comment>
<evidence type="ECO:0000313" key="14">
    <source>
        <dbReference type="EnsemblPlants" id="ONIVA11G06610.1"/>
    </source>
</evidence>
<dbReference type="InterPro" id="IPR046956">
    <property type="entry name" value="RLP23-like"/>
</dbReference>
<dbReference type="PANTHER" id="PTHR48063:SF90">
    <property type="entry name" value="OS11G0565920 PROTEIN"/>
    <property type="match status" value="1"/>
</dbReference>
<keyword evidence="7" id="KW-0677">Repeat</keyword>
<feature type="domain" description="Leucine-rich repeat-containing N-terminal plant-type" evidence="13">
    <location>
        <begin position="47"/>
        <end position="83"/>
    </location>
</feature>
<comment type="subcellular location">
    <subcellularLocation>
        <location evidence="1">Cell membrane</location>
        <topology evidence="1">Single-pass type I membrane protein</topology>
    </subcellularLocation>
</comment>
<evidence type="ECO:0000313" key="15">
    <source>
        <dbReference type="Proteomes" id="UP000006591"/>
    </source>
</evidence>
<keyword evidence="4" id="KW-0433">Leucine-rich repeat</keyword>